<evidence type="ECO:0000313" key="3">
    <source>
        <dbReference type="EMBL" id="CAF1410096.1"/>
    </source>
</evidence>
<dbReference type="OrthoDB" id="10005552at2759"/>
<evidence type="ECO:0000313" key="4">
    <source>
        <dbReference type="Proteomes" id="UP000663828"/>
    </source>
</evidence>
<dbReference type="Proteomes" id="UP000663852">
    <property type="component" value="Unassembled WGS sequence"/>
</dbReference>
<keyword evidence="4" id="KW-1185">Reference proteome</keyword>
<evidence type="ECO:0000256" key="1">
    <source>
        <dbReference type="SAM" id="Phobius"/>
    </source>
</evidence>
<protein>
    <submittedName>
        <fullName evidence="3">Uncharacterized protein</fullName>
    </submittedName>
</protein>
<evidence type="ECO:0000313" key="2">
    <source>
        <dbReference type="EMBL" id="CAF1308773.1"/>
    </source>
</evidence>
<dbReference type="Proteomes" id="UP000663828">
    <property type="component" value="Unassembled WGS sequence"/>
</dbReference>
<keyword evidence="1" id="KW-1133">Transmembrane helix</keyword>
<feature type="transmembrane region" description="Helical" evidence="1">
    <location>
        <begin position="178"/>
        <end position="203"/>
    </location>
</feature>
<name>A0A815LT91_ADIRI</name>
<feature type="transmembrane region" description="Helical" evidence="1">
    <location>
        <begin position="12"/>
        <end position="32"/>
    </location>
</feature>
<feature type="transmembrane region" description="Helical" evidence="1">
    <location>
        <begin position="215"/>
        <end position="235"/>
    </location>
</feature>
<dbReference type="EMBL" id="CAJNOR010002541">
    <property type="protein sequence ID" value="CAF1308773.1"/>
    <property type="molecule type" value="Genomic_DNA"/>
</dbReference>
<feature type="transmembrane region" description="Helical" evidence="1">
    <location>
        <begin position="114"/>
        <end position="132"/>
    </location>
</feature>
<organism evidence="3 5">
    <name type="scientific">Adineta ricciae</name>
    <name type="common">Rotifer</name>
    <dbReference type="NCBI Taxonomy" id="249248"/>
    <lineage>
        <taxon>Eukaryota</taxon>
        <taxon>Metazoa</taxon>
        <taxon>Spiralia</taxon>
        <taxon>Gnathifera</taxon>
        <taxon>Rotifera</taxon>
        <taxon>Eurotatoria</taxon>
        <taxon>Bdelloidea</taxon>
        <taxon>Adinetida</taxon>
        <taxon>Adinetidae</taxon>
        <taxon>Adineta</taxon>
    </lineage>
</organism>
<keyword evidence="1" id="KW-0812">Transmembrane</keyword>
<keyword evidence="1" id="KW-0472">Membrane</keyword>
<sequence length="264" mass="30043">MNFTYPFDSYTPSGFGATSFAIFVYLSLVAWFVQSLHGKCQPRLLSIFVFVAHLTLFIELVLRATVHNDVLHTTTLYKIRAPLISVPARFILLANYHCLVELRGQKPHRPLDRIIDAVVLVFALSADILLTIANELSLKPNHLYLSFYLRQASAICVLSLALFFYLVWYLAVPHVRRLYVLPLLAISSACVLIEAVYILLTSIPFLFNVLSQKELWFYVGHLVPLAVALCSWSIYHPWRLLPPLERDIPHDSAGKELLPRPSLI</sequence>
<evidence type="ECO:0000313" key="5">
    <source>
        <dbReference type="Proteomes" id="UP000663852"/>
    </source>
</evidence>
<feature type="transmembrane region" description="Helical" evidence="1">
    <location>
        <begin position="152"/>
        <end position="171"/>
    </location>
</feature>
<accession>A0A815LT91</accession>
<reference evidence="3" key="1">
    <citation type="submission" date="2021-02" db="EMBL/GenBank/DDBJ databases">
        <authorList>
            <person name="Nowell W R."/>
        </authorList>
    </citation>
    <scope>NUCLEOTIDE SEQUENCE</scope>
</reference>
<dbReference type="EMBL" id="CAJNOJ010000345">
    <property type="protein sequence ID" value="CAF1410096.1"/>
    <property type="molecule type" value="Genomic_DNA"/>
</dbReference>
<comment type="caution">
    <text evidence="3">The sequence shown here is derived from an EMBL/GenBank/DDBJ whole genome shotgun (WGS) entry which is preliminary data.</text>
</comment>
<feature type="transmembrane region" description="Helical" evidence="1">
    <location>
        <begin position="82"/>
        <end position="102"/>
    </location>
</feature>
<proteinExistence type="predicted"/>
<feature type="transmembrane region" description="Helical" evidence="1">
    <location>
        <begin position="44"/>
        <end position="62"/>
    </location>
</feature>
<gene>
    <name evidence="3" type="ORF">EDS130_LOCUS36657</name>
    <name evidence="2" type="ORF">XAT740_LOCUS29266</name>
</gene>
<dbReference type="AlphaFoldDB" id="A0A815LT91"/>